<feature type="domain" description="Cadherin" evidence="25">
    <location>
        <begin position="35"/>
        <end position="144"/>
    </location>
</feature>
<dbReference type="GO" id="GO:0005509">
    <property type="term" value="F:calcium ion binding"/>
    <property type="evidence" value="ECO:0007669"/>
    <property type="project" value="UniProtKB-UniRule"/>
</dbReference>
<evidence type="ECO:0000256" key="19">
    <source>
        <dbReference type="ARBA" id="ARBA00035015"/>
    </source>
</evidence>
<evidence type="ECO:0000256" key="10">
    <source>
        <dbReference type="ARBA" id="ARBA00022889"/>
    </source>
</evidence>
<keyword evidence="9 21" id="KW-0106">Calcium</keyword>
<feature type="compositionally biased region" description="Polar residues" evidence="22">
    <location>
        <begin position="895"/>
        <end position="909"/>
    </location>
</feature>
<keyword evidence="8" id="KW-0256">Endoplasmic reticulum</keyword>
<evidence type="ECO:0000256" key="2">
    <source>
        <dbReference type="ARBA" id="ARBA00004487"/>
    </source>
</evidence>
<organism evidence="26 27">
    <name type="scientific">Dissostichus mawsoni</name>
    <name type="common">Antarctic cod</name>
    <dbReference type="NCBI Taxonomy" id="36200"/>
    <lineage>
        <taxon>Eukaryota</taxon>
        <taxon>Metazoa</taxon>
        <taxon>Chordata</taxon>
        <taxon>Craniata</taxon>
        <taxon>Vertebrata</taxon>
        <taxon>Euteleostomi</taxon>
        <taxon>Actinopterygii</taxon>
        <taxon>Neopterygii</taxon>
        <taxon>Teleostei</taxon>
        <taxon>Neoteleostei</taxon>
        <taxon>Acanthomorphata</taxon>
        <taxon>Eupercaria</taxon>
        <taxon>Perciformes</taxon>
        <taxon>Notothenioidei</taxon>
        <taxon>Nototheniidae</taxon>
        <taxon>Dissostichus</taxon>
    </lineage>
</organism>
<dbReference type="PANTHER" id="PTHR14139">
    <property type="entry name" value="CALSYNTENIN"/>
    <property type="match status" value="1"/>
</dbReference>
<evidence type="ECO:0000256" key="22">
    <source>
        <dbReference type="SAM" id="MobiDB-lite"/>
    </source>
</evidence>
<name>A0A7J5ZGQ6_DISMA</name>
<feature type="compositionally biased region" description="Acidic residues" evidence="22">
    <location>
        <begin position="854"/>
        <end position="890"/>
    </location>
</feature>
<keyword evidence="10" id="KW-0130">Cell adhesion</keyword>
<evidence type="ECO:0000256" key="7">
    <source>
        <dbReference type="ARBA" id="ARBA00022737"/>
    </source>
</evidence>
<dbReference type="InterPro" id="IPR045588">
    <property type="entry name" value="CLSTN_C"/>
</dbReference>
<evidence type="ECO:0000256" key="17">
    <source>
        <dbReference type="ARBA" id="ARBA00023273"/>
    </source>
</evidence>
<keyword evidence="6 24" id="KW-0732">Signal</keyword>
<dbReference type="PROSITE" id="PS50268">
    <property type="entry name" value="CADHERIN_2"/>
    <property type="match status" value="2"/>
</dbReference>
<reference evidence="26 27" key="1">
    <citation type="submission" date="2020-03" db="EMBL/GenBank/DDBJ databases">
        <title>Dissostichus mawsoni Genome sequencing and assembly.</title>
        <authorList>
            <person name="Park H."/>
        </authorList>
    </citation>
    <scope>NUCLEOTIDE SEQUENCE [LARGE SCALE GENOMIC DNA]</scope>
    <source>
        <strain evidence="26">DM0001</strain>
        <tissue evidence="26">Muscle</tissue>
    </source>
</reference>
<keyword evidence="17" id="KW-0966">Cell projection</keyword>
<accession>A0A7J5ZGQ6</accession>
<evidence type="ECO:0000256" key="8">
    <source>
        <dbReference type="ARBA" id="ARBA00022824"/>
    </source>
</evidence>
<dbReference type="SUPFAM" id="SSF49313">
    <property type="entry name" value="Cadherin-like"/>
    <property type="match status" value="2"/>
</dbReference>
<gene>
    <name evidence="26" type="ORF">F7725_000566</name>
</gene>
<keyword evidence="5 23" id="KW-0812">Transmembrane</keyword>
<dbReference type="PRINTS" id="PR00205">
    <property type="entry name" value="CADHERIN"/>
</dbReference>
<evidence type="ECO:0000256" key="15">
    <source>
        <dbReference type="ARBA" id="ARBA00023180"/>
    </source>
</evidence>
<dbReference type="GO" id="GO:0050806">
    <property type="term" value="P:positive regulation of synaptic transmission"/>
    <property type="evidence" value="ECO:0007669"/>
    <property type="project" value="TreeGrafter"/>
</dbReference>
<dbReference type="SUPFAM" id="SSF49899">
    <property type="entry name" value="Concanavalin A-like lectins/glucanases"/>
    <property type="match status" value="1"/>
</dbReference>
<keyword evidence="15" id="KW-0325">Glycoprotein</keyword>
<keyword evidence="16" id="KW-0628">Postsynaptic cell membrane</keyword>
<feature type="domain" description="Cadherin" evidence="25">
    <location>
        <begin position="145"/>
        <end position="245"/>
    </location>
</feature>
<dbReference type="GO" id="GO:0043005">
    <property type="term" value="C:neuron projection"/>
    <property type="evidence" value="ECO:0007669"/>
    <property type="project" value="UniProtKB-SubCell"/>
</dbReference>
<evidence type="ECO:0000256" key="12">
    <source>
        <dbReference type="ARBA" id="ARBA00023018"/>
    </source>
</evidence>
<feature type="chain" id="PRO_5029687193" description="Calsyntenin-1" evidence="24">
    <location>
        <begin position="26"/>
        <end position="909"/>
    </location>
</feature>
<dbReference type="FunFam" id="2.60.40.60:FF:000062">
    <property type="entry name" value="Calsyntenin 3"/>
    <property type="match status" value="1"/>
</dbReference>
<dbReference type="AlphaFoldDB" id="A0A7J5ZGQ6"/>
<feature type="region of interest" description="Disordered" evidence="22">
    <location>
        <begin position="849"/>
        <end position="909"/>
    </location>
</feature>
<evidence type="ECO:0000256" key="6">
    <source>
        <dbReference type="ARBA" id="ARBA00022729"/>
    </source>
</evidence>
<comment type="subcellular location">
    <subcellularLocation>
        <location evidence="2">Cell projection</location>
        <location evidence="2">Neuron projection</location>
    </subcellularLocation>
    <subcellularLocation>
        <location evidence="1">Endoplasmic reticulum membrane</location>
        <topology evidence="1">Single-pass type I membrane protein</topology>
    </subcellularLocation>
    <subcellularLocation>
        <location evidence="3">Golgi apparatus membrane</location>
        <topology evidence="3">Single-pass type I membrane protein</topology>
    </subcellularLocation>
    <subcellularLocation>
        <location evidence="18">Postsynaptic cell membrane</location>
        <topology evidence="18">Single-pass type I membrane protein</topology>
    </subcellularLocation>
</comment>
<keyword evidence="11 23" id="KW-1133">Transmembrane helix</keyword>
<dbReference type="GO" id="GO:0009986">
    <property type="term" value="C:cell surface"/>
    <property type="evidence" value="ECO:0007669"/>
    <property type="project" value="TreeGrafter"/>
</dbReference>
<evidence type="ECO:0000256" key="16">
    <source>
        <dbReference type="ARBA" id="ARBA00023257"/>
    </source>
</evidence>
<dbReference type="GO" id="GO:0045211">
    <property type="term" value="C:postsynaptic membrane"/>
    <property type="evidence" value="ECO:0007669"/>
    <property type="project" value="UniProtKB-SubCell"/>
</dbReference>
<evidence type="ECO:0000256" key="9">
    <source>
        <dbReference type="ARBA" id="ARBA00022837"/>
    </source>
</evidence>
<evidence type="ECO:0000256" key="21">
    <source>
        <dbReference type="PROSITE-ProRule" id="PRU00043"/>
    </source>
</evidence>
<dbReference type="FunFam" id="2.60.40.60:FF:000025">
    <property type="entry name" value="Calsyntenin 1"/>
    <property type="match status" value="1"/>
</dbReference>
<sequence length="909" mass="101414">MRVRGNTPFASAVGLVLGLLCAVEAAKVNKHKPWIETTYHGIVTENDDKVLLDPPLIALDKDAPLRYAGEICGFRIHGQNVPFEAVVLDKSTGEGVLRAKDKLDCELQKEHTFTIQAYDCGEACLFRATVHIQVNDINEYAPVFKEKSYKATVIEGKKYDSILKVEAVDADCSFQFSQICNYEIVTPDVPFTVDKDGFIKNTEKLSYGKERIYKLTVTAYDCGKNRASEDVLVKISVKPTCKPSWQGFNKRIEYEPGTGSLALFPSMHLETCDEPITSIRANIELETNHIGKGCDRDTYSEKSLHKLCGASTGTVELLPAPSSAANWTVGLPTDNGHDSDQVFEFNGTQAIKVPEGMVSTSLKEPFTISVWMRHGPGAHEKETILCNSDKTEMNRHHYSLYVHNCRLIMLLRQDPSEAENYKPAEFHWKLDQACDKEWHHYVLNIEFPTVSLFVDGTTFEPFLVTEDYPLHSSKIESQLTIGACWQGGNAKMAQFFRGNLAGLMIRSGKLENKKVIDCLYTCKEGLDVQLPEEIASAVKVEFNPNQSSLTVEGDDIDAFDKVMQHISYLNSRQFPTPGIRHLRISTTVKCFNEGSCVSVPDAEGYVMVLQPEEPKISLSGIDHFARSAAEFESQEGVTLFPELRIVSTITREVEADAESEAAEGTDDDPTVQETVVSEEIMHNLDTCEVSVVGDELDGEHEGLEVDMSQLQQHSLEMSSSNLGLVITGVNTMANYEQVLHLIRYKNWHTEALFDRKFKLVCSELNGRYISNDFKVEVNVIHTANPVEQVNNAMVQPNFINPVHHASLDLSGHNLVNAHQASVVPSAATIVIVVCVSFLVFMIILGTYEDQHSSEEEEEEEEESEDGEEEDDITSAESESSEDEEGAEPEDQQAASRQQQLEWDDSTLTY</sequence>
<dbReference type="GO" id="GO:0000139">
    <property type="term" value="C:Golgi membrane"/>
    <property type="evidence" value="ECO:0007669"/>
    <property type="project" value="UniProtKB-SubCell"/>
</dbReference>
<evidence type="ECO:0000256" key="13">
    <source>
        <dbReference type="ARBA" id="ARBA00023034"/>
    </source>
</evidence>
<dbReference type="GO" id="GO:0007156">
    <property type="term" value="P:homophilic cell adhesion via plasma membrane adhesion molecules"/>
    <property type="evidence" value="ECO:0007669"/>
    <property type="project" value="InterPro"/>
</dbReference>
<dbReference type="SMART" id="SM00112">
    <property type="entry name" value="CA"/>
    <property type="match status" value="2"/>
</dbReference>
<dbReference type="InterPro" id="IPR002126">
    <property type="entry name" value="Cadherin-like_dom"/>
</dbReference>
<comment type="caution">
    <text evidence="26">The sequence shown here is derived from an EMBL/GenBank/DDBJ whole genome shotgun (WGS) entry which is preliminary data.</text>
</comment>
<comment type="similarity">
    <text evidence="19">Belongs to the calsyntenin family.</text>
</comment>
<evidence type="ECO:0000256" key="24">
    <source>
        <dbReference type="SAM" id="SignalP"/>
    </source>
</evidence>
<dbReference type="OrthoDB" id="10012272at2759"/>
<keyword evidence="13" id="KW-0333">Golgi apparatus</keyword>
<dbReference type="GO" id="GO:0051965">
    <property type="term" value="P:positive regulation of synapse assembly"/>
    <property type="evidence" value="ECO:0007669"/>
    <property type="project" value="TreeGrafter"/>
</dbReference>
<keyword evidence="4" id="KW-1003">Cell membrane</keyword>
<evidence type="ECO:0000256" key="4">
    <source>
        <dbReference type="ARBA" id="ARBA00022475"/>
    </source>
</evidence>
<proteinExistence type="inferred from homology"/>
<keyword evidence="27" id="KW-1185">Reference proteome</keyword>
<evidence type="ECO:0000256" key="23">
    <source>
        <dbReference type="SAM" id="Phobius"/>
    </source>
</evidence>
<evidence type="ECO:0000256" key="20">
    <source>
        <dbReference type="ARBA" id="ARBA00069678"/>
    </source>
</evidence>
<dbReference type="InterPro" id="IPR013320">
    <property type="entry name" value="ConA-like_dom_sf"/>
</dbReference>
<evidence type="ECO:0000256" key="1">
    <source>
        <dbReference type="ARBA" id="ARBA00004115"/>
    </source>
</evidence>
<dbReference type="FunFam" id="2.60.120.200:FF:000036">
    <property type="entry name" value="Calsyntenin 1"/>
    <property type="match status" value="1"/>
</dbReference>
<evidence type="ECO:0000259" key="25">
    <source>
        <dbReference type="PROSITE" id="PS50268"/>
    </source>
</evidence>
<feature type="transmembrane region" description="Helical" evidence="23">
    <location>
        <begin position="822"/>
        <end position="844"/>
    </location>
</feature>
<evidence type="ECO:0000256" key="11">
    <source>
        <dbReference type="ARBA" id="ARBA00022989"/>
    </source>
</evidence>
<dbReference type="Proteomes" id="UP000518266">
    <property type="component" value="Unassembled WGS sequence"/>
</dbReference>
<evidence type="ECO:0000313" key="27">
    <source>
        <dbReference type="Proteomes" id="UP000518266"/>
    </source>
</evidence>
<keyword evidence="7" id="KW-0677">Repeat</keyword>
<dbReference type="EMBL" id="JAAKFY010000002">
    <property type="protein sequence ID" value="KAF3860311.1"/>
    <property type="molecule type" value="Genomic_DNA"/>
</dbReference>
<dbReference type="CDD" id="cd11304">
    <property type="entry name" value="Cadherin_repeat"/>
    <property type="match status" value="2"/>
</dbReference>
<evidence type="ECO:0000256" key="18">
    <source>
        <dbReference type="ARBA" id="ARBA00035006"/>
    </source>
</evidence>
<dbReference type="Pfam" id="PF19699">
    <property type="entry name" value="CLSTN_C"/>
    <property type="match status" value="1"/>
</dbReference>
<protein>
    <recommendedName>
        <fullName evidence="20">Calsyntenin-1</fullName>
    </recommendedName>
</protein>
<dbReference type="PANTHER" id="PTHR14139:SF4">
    <property type="entry name" value="CALSYNTENIN-1"/>
    <property type="match status" value="1"/>
</dbReference>
<evidence type="ECO:0000256" key="5">
    <source>
        <dbReference type="ARBA" id="ARBA00022692"/>
    </source>
</evidence>
<evidence type="ECO:0000313" key="26">
    <source>
        <dbReference type="EMBL" id="KAF3860311.1"/>
    </source>
</evidence>
<evidence type="ECO:0000256" key="3">
    <source>
        <dbReference type="ARBA" id="ARBA00004614"/>
    </source>
</evidence>
<keyword evidence="14 23" id="KW-0472">Membrane</keyword>
<feature type="signal peptide" evidence="24">
    <location>
        <begin position="1"/>
        <end position="25"/>
    </location>
</feature>
<dbReference type="GO" id="GO:0005789">
    <property type="term" value="C:endoplasmic reticulum membrane"/>
    <property type="evidence" value="ECO:0007669"/>
    <property type="project" value="UniProtKB-SubCell"/>
</dbReference>
<dbReference type="Gene3D" id="2.60.40.60">
    <property type="entry name" value="Cadherins"/>
    <property type="match status" value="2"/>
</dbReference>
<dbReference type="InterPro" id="IPR015919">
    <property type="entry name" value="Cadherin-like_sf"/>
</dbReference>
<dbReference type="Gene3D" id="2.60.120.200">
    <property type="match status" value="1"/>
</dbReference>
<evidence type="ECO:0000256" key="14">
    <source>
        <dbReference type="ARBA" id="ARBA00023136"/>
    </source>
</evidence>
<keyword evidence="12" id="KW-0770">Synapse</keyword>